<keyword evidence="4" id="KW-1185">Reference proteome</keyword>
<organism evidence="3 4">
    <name type="scientific">Streptomyces yaizuensis</name>
    <dbReference type="NCBI Taxonomy" id="2989713"/>
    <lineage>
        <taxon>Bacteria</taxon>
        <taxon>Bacillati</taxon>
        <taxon>Actinomycetota</taxon>
        <taxon>Actinomycetes</taxon>
        <taxon>Kitasatosporales</taxon>
        <taxon>Streptomycetaceae</taxon>
        <taxon>Streptomyces</taxon>
    </lineage>
</organism>
<proteinExistence type="predicted"/>
<evidence type="ECO:0000256" key="2">
    <source>
        <dbReference type="SAM" id="Phobius"/>
    </source>
</evidence>
<evidence type="ECO:0000256" key="1">
    <source>
        <dbReference type="SAM" id="MobiDB-lite"/>
    </source>
</evidence>
<feature type="transmembrane region" description="Helical" evidence="2">
    <location>
        <begin position="168"/>
        <end position="195"/>
    </location>
</feature>
<evidence type="ECO:0000313" key="3">
    <source>
        <dbReference type="EMBL" id="GLF94899.1"/>
    </source>
</evidence>
<dbReference type="Proteomes" id="UP001291653">
    <property type="component" value="Unassembled WGS sequence"/>
</dbReference>
<evidence type="ECO:0000313" key="4">
    <source>
        <dbReference type="Proteomes" id="UP001291653"/>
    </source>
</evidence>
<protein>
    <submittedName>
        <fullName evidence="3">ABC transporter permease</fullName>
    </submittedName>
</protein>
<feature type="region of interest" description="Disordered" evidence="1">
    <location>
        <begin position="1"/>
        <end position="20"/>
    </location>
</feature>
<feature type="transmembrane region" description="Helical" evidence="2">
    <location>
        <begin position="87"/>
        <end position="108"/>
    </location>
</feature>
<accession>A0ABQ5NXF1</accession>
<comment type="caution">
    <text evidence="3">The sequence shown here is derived from an EMBL/GenBank/DDBJ whole genome shotgun (WGS) entry which is preliminary data.</text>
</comment>
<gene>
    <name evidence="3" type="ORF">SYYSPA8_11400</name>
</gene>
<name>A0ABQ5NXF1_9ACTN</name>
<sequence>MSATTTTPASSPSTDTPGIGRRGPLRGVTWVVWRCNRTALLILLGAAAAFALYCAVERPGLLDALARLEAGQIGRLPQADNSVLDNGFLFVQFLPLAVGVFIGAPLLAREEEQGTLRLITTQSVGRTRVAISMLALPLLTVAVCTTAITTAFTWLWRPAHAVHSGGDWWVSGAFMVTGPMPVALTLFLTTFGIAAGAVLRRAVAAMGVTFLVYGVWDLLLVGHIQRMVATPRSLTYPLGGEQPQLPEGAAWFDRWAVSADGELHGWGSCVLSTEQASVACMREKGLVSEVVEYLDYEQLGGMQWTLAAILLTVSAVLAGFAVWWTRRKSL</sequence>
<keyword evidence="2" id="KW-0472">Membrane</keyword>
<keyword evidence="2" id="KW-0812">Transmembrane</keyword>
<feature type="transmembrane region" description="Helical" evidence="2">
    <location>
        <begin position="129"/>
        <end position="156"/>
    </location>
</feature>
<feature type="transmembrane region" description="Helical" evidence="2">
    <location>
        <begin position="202"/>
        <end position="224"/>
    </location>
</feature>
<keyword evidence="2" id="KW-1133">Transmembrane helix</keyword>
<feature type="compositionally biased region" description="Low complexity" evidence="1">
    <location>
        <begin position="1"/>
        <end position="17"/>
    </location>
</feature>
<dbReference type="RefSeq" id="WP_323446989.1">
    <property type="nucleotide sequence ID" value="NZ_BSBI01000004.1"/>
</dbReference>
<reference evidence="3 4" key="1">
    <citation type="submission" date="2022-10" db="EMBL/GenBank/DDBJ databases">
        <title>Draft genome sequence of Streptomyces sp. YSPA8.</title>
        <authorList>
            <person name="Moriuchi R."/>
            <person name="Dohra H."/>
            <person name="Yamamura H."/>
            <person name="Kodani S."/>
        </authorList>
    </citation>
    <scope>NUCLEOTIDE SEQUENCE [LARGE SCALE GENOMIC DNA]</scope>
    <source>
        <strain evidence="3 4">YSPA8</strain>
    </source>
</reference>
<feature type="transmembrane region" description="Helical" evidence="2">
    <location>
        <begin position="31"/>
        <end position="53"/>
    </location>
</feature>
<dbReference type="EMBL" id="BSBI01000004">
    <property type="protein sequence ID" value="GLF94899.1"/>
    <property type="molecule type" value="Genomic_DNA"/>
</dbReference>
<feature type="transmembrane region" description="Helical" evidence="2">
    <location>
        <begin position="304"/>
        <end position="324"/>
    </location>
</feature>